<dbReference type="InterPro" id="IPR005135">
    <property type="entry name" value="Endo/exonuclease/phosphatase"/>
</dbReference>
<dbReference type="GO" id="GO:0004519">
    <property type="term" value="F:endonuclease activity"/>
    <property type="evidence" value="ECO:0007669"/>
    <property type="project" value="UniProtKB-KW"/>
</dbReference>
<dbReference type="OrthoDB" id="9793162at2"/>
<evidence type="ECO:0000313" key="4">
    <source>
        <dbReference type="Proteomes" id="UP000248314"/>
    </source>
</evidence>
<gene>
    <name evidence="3" type="ORF">EJ73_01428</name>
</gene>
<reference evidence="3 4" key="1">
    <citation type="submission" date="2018-05" db="EMBL/GenBank/DDBJ databases">
        <title>Genomic Encyclopedia of Type Strains, Phase I: the one thousand microbial genomes (KMG-I) project.</title>
        <authorList>
            <person name="Kyrpides N."/>
        </authorList>
    </citation>
    <scope>NUCLEOTIDE SEQUENCE [LARGE SCALE GENOMIC DNA]</scope>
    <source>
        <strain evidence="3 4">DSM 15611</strain>
    </source>
</reference>
<keyword evidence="4" id="KW-1185">Reference proteome</keyword>
<dbReference type="InterPro" id="IPR050410">
    <property type="entry name" value="CCR4/nocturin_mRNA_transcr"/>
</dbReference>
<name>A0A318IAZ7_9BACT</name>
<keyword evidence="3" id="KW-0269">Exonuclease</keyword>
<evidence type="ECO:0000256" key="1">
    <source>
        <dbReference type="SAM" id="SignalP"/>
    </source>
</evidence>
<dbReference type="InterPro" id="IPR036691">
    <property type="entry name" value="Endo/exonu/phosph_ase_sf"/>
</dbReference>
<keyword evidence="1" id="KW-0732">Signal</keyword>
<dbReference type="Proteomes" id="UP000248314">
    <property type="component" value="Unassembled WGS sequence"/>
</dbReference>
<feature type="domain" description="Endonuclease/exonuclease/phosphatase" evidence="2">
    <location>
        <begin position="51"/>
        <end position="298"/>
    </location>
</feature>
<dbReference type="EMBL" id="QJJX01000014">
    <property type="protein sequence ID" value="PXX22031.1"/>
    <property type="molecule type" value="Genomic_DNA"/>
</dbReference>
<dbReference type="STRING" id="1122991.GCA_000613445_02150"/>
<evidence type="ECO:0000259" key="2">
    <source>
        <dbReference type="Pfam" id="PF03372"/>
    </source>
</evidence>
<keyword evidence="3" id="KW-0255">Endonuclease</keyword>
<dbReference type="PANTHER" id="PTHR12121">
    <property type="entry name" value="CARBON CATABOLITE REPRESSOR PROTEIN 4"/>
    <property type="match status" value="1"/>
</dbReference>
<dbReference type="Pfam" id="PF03372">
    <property type="entry name" value="Exo_endo_phos"/>
    <property type="match status" value="1"/>
</dbReference>
<feature type="chain" id="PRO_5016396020" evidence="1">
    <location>
        <begin position="24"/>
        <end position="309"/>
    </location>
</feature>
<accession>A0A318IAZ7</accession>
<keyword evidence="3" id="KW-0378">Hydrolase</keyword>
<dbReference type="Gene3D" id="3.60.10.10">
    <property type="entry name" value="Endonuclease/exonuclease/phosphatase"/>
    <property type="match status" value="1"/>
</dbReference>
<dbReference type="GO" id="GO:0000175">
    <property type="term" value="F:3'-5'-RNA exonuclease activity"/>
    <property type="evidence" value="ECO:0007669"/>
    <property type="project" value="TreeGrafter"/>
</dbReference>
<feature type="signal peptide" evidence="1">
    <location>
        <begin position="1"/>
        <end position="23"/>
    </location>
</feature>
<sequence>MCSNKARIVLLGALLCMAFAAFGQELVLGSYNIRYRNDGDESKGYLWKKRCQVICDQIHYELPDAFGAQEVLKEQLDDLLRGLPEYDYVGVGRDDGREAGEFAPIFYQRERLVLLSDGYFWLSPNRTKPSLGWDAACIRICTWAKFKVRKTGKVFLFFNLHTDHVGVKARYESAKLVMKTIDELGGNDSSVVLTGDFNVDQTDETYAIFTADGRLKDAYTVAKYRFAENGTFNSFNPSLKTTSRIDHIFVSPSFTVTRYGVLPNFYWTEEEYTKSEKGHDAPQQINFKPHRIRTASDHYPVFVKVKLKP</sequence>
<evidence type="ECO:0000313" key="3">
    <source>
        <dbReference type="EMBL" id="PXX22031.1"/>
    </source>
</evidence>
<protein>
    <submittedName>
        <fullName evidence="3">Endonuclease/exonuclease/phosphatase family metal-dependent hydrolase</fullName>
    </submittedName>
</protein>
<dbReference type="CDD" id="cd09083">
    <property type="entry name" value="EEP-1"/>
    <property type="match status" value="1"/>
</dbReference>
<keyword evidence="3" id="KW-0540">Nuclease</keyword>
<dbReference type="RefSeq" id="WP_025815835.1">
    <property type="nucleotide sequence ID" value="NZ_BAIZ01000012.1"/>
</dbReference>
<dbReference type="AlphaFoldDB" id="A0A318IAZ7"/>
<organism evidence="3 4">
    <name type="scientific">Hoylesella shahii DSM 15611 = JCM 12083</name>
    <dbReference type="NCBI Taxonomy" id="1122991"/>
    <lineage>
        <taxon>Bacteria</taxon>
        <taxon>Pseudomonadati</taxon>
        <taxon>Bacteroidota</taxon>
        <taxon>Bacteroidia</taxon>
        <taxon>Bacteroidales</taxon>
        <taxon>Prevotellaceae</taxon>
        <taxon>Hoylesella</taxon>
    </lineage>
</organism>
<comment type="caution">
    <text evidence="3">The sequence shown here is derived from an EMBL/GenBank/DDBJ whole genome shotgun (WGS) entry which is preliminary data.</text>
</comment>
<proteinExistence type="predicted"/>
<dbReference type="SUPFAM" id="SSF56219">
    <property type="entry name" value="DNase I-like"/>
    <property type="match status" value="1"/>
</dbReference>
<dbReference type="PANTHER" id="PTHR12121:SF36">
    <property type="entry name" value="ENDONUCLEASE_EXONUCLEASE_PHOSPHATASE DOMAIN-CONTAINING PROTEIN"/>
    <property type="match status" value="1"/>
</dbReference>